<dbReference type="STRING" id="1314778.A0A5C3NW47"/>
<evidence type="ECO:0000256" key="1">
    <source>
        <dbReference type="SAM" id="MobiDB-lite"/>
    </source>
</evidence>
<evidence type="ECO:0000313" key="2">
    <source>
        <dbReference type="EMBL" id="TFK80230.1"/>
    </source>
</evidence>
<dbReference type="Gene3D" id="1.25.40.10">
    <property type="entry name" value="Tetratricopeptide repeat domain"/>
    <property type="match status" value="1"/>
</dbReference>
<dbReference type="InterPro" id="IPR011990">
    <property type="entry name" value="TPR-like_helical_dom_sf"/>
</dbReference>
<keyword evidence="3" id="KW-1185">Reference proteome</keyword>
<accession>A0A5C3NW47</accession>
<dbReference type="Gene3D" id="3.80.10.10">
    <property type="entry name" value="Ribonuclease Inhibitor"/>
    <property type="match status" value="1"/>
</dbReference>
<dbReference type="AlphaFoldDB" id="A0A5C3NW47"/>
<dbReference type="InParanoid" id="A0A5C3NW47"/>
<name>A0A5C3NW47_9APHY</name>
<evidence type="ECO:0000313" key="3">
    <source>
        <dbReference type="Proteomes" id="UP000308197"/>
    </source>
</evidence>
<gene>
    <name evidence="2" type="ORF">K466DRAFT_533183</name>
</gene>
<dbReference type="InterPro" id="IPR032675">
    <property type="entry name" value="LRR_dom_sf"/>
</dbReference>
<proteinExistence type="predicted"/>
<reference evidence="2 3" key="1">
    <citation type="journal article" date="2019" name="Nat. Ecol. Evol.">
        <title>Megaphylogeny resolves global patterns of mushroom evolution.</title>
        <authorList>
            <person name="Varga T."/>
            <person name="Krizsan K."/>
            <person name="Foldi C."/>
            <person name="Dima B."/>
            <person name="Sanchez-Garcia M."/>
            <person name="Sanchez-Ramirez S."/>
            <person name="Szollosi G.J."/>
            <person name="Szarkandi J.G."/>
            <person name="Papp V."/>
            <person name="Albert L."/>
            <person name="Andreopoulos W."/>
            <person name="Angelini C."/>
            <person name="Antonin V."/>
            <person name="Barry K.W."/>
            <person name="Bougher N.L."/>
            <person name="Buchanan P."/>
            <person name="Buyck B."/>
            <person name="Bense V."/>
            <person name="Catcheside P."/>
            <person name="Chovatia M."/>
            <person name="Cooper J."/>
            <person name="Damon W."/>
            <person name="Desjardin D."/>
            <person name="Finy P."/>
            <person name="Geml J."/>
            <person name="Haridas S."/>
            <person name="Hughes K."/>
            <person name="Justo A."/>
            <person name="Karasinski D."/>
            <person name="Kautmanova I."/>
            <person name="Kiss B."/>
            <person name="Kocsube S."/>
            <person name="Kotiranta H."/>
            <person name="LaButti K.M."/>
            <person name="Lechner B.E."/>
            <person name="Liimatainen K."/>
            <person name="Lipzen A."/>
            <person name="Lukacs Z."/>
            <person name="Mihaltcheva S."/>
            <person name="Morgado L.N."/>
            <person name="Niskanen T."/>
            <person name="Noordeloos M.E."/>
            <person name="Ohm R.A."/>
            <person name="Ortiz-Santana B."/>
            <person name="Ovrebo C."/>
            <person name="Racz N."/>
            <person name="Riley R."/>
            <person name="Savchenko A."/>
            <person name="Shiryaev A."/>
            <person name="Soop K."/>
            <person name="Spirin V."/>
            <person name="Szebenyi C."/>
            <person name="Tomsovsky M."/>
            <person name="Tulloss R.E."/>
            <person name="Uehling J."/>
            <person name="Grigoriev I.V."/>
            <person name="Vagvolgyi C."/>
            <person name="Papp T."/>
            <person name="Martin F.M."/>
            <person name="Miettinen O."/>
            <person name="Hibbett D.S."/>
            <person name="Nagy L.G."/>
        </authorList>
    </citation>
    <scope>NUCLEOTIDE SEQUENCE [LARGE SCALE GENOMIC DNA]</scope>
    <source>
        <strain evidence="2 3">HHB13444</strain>
    </source>
</reference>
<dbReference type="SUPFAM" id="SSF52047">
    <property type="entry name" value="RNI-like"/>
    <property type="match status" value="1"/>
</dbReference>
<feature type="compositionally biased region" description="Low complexity" evidence="1">
    <location>
        <begin position="7"/>
        <end position="23"/>
    </location>
</feature>
<dbReference type="SUPFAM" id="SSF48452">
    <property type="entry name" value="TPR-like"/>
    <property type="match status" value="1"/>
</dbReference>
<feature type="region of interest" description="Disordered" evidence="1">
    <location>
        <begin position="1"/>
        <end position="24"/>
    </location>
</feature>
<dbReference type="Proteomes" id="UP000308197">
    <property type="component" value="Unassembled WGS sequence"/>
</dbReference>
<organism evidence="2 3">
    <name type="scientific">Polyporus arcularius HHB13444</name>
    <dbReference type="NCBI Taxonomy" id="1314778"/>
    <lineage>
        <taxon>Eukaryota</taxon>
        <taxon>Fungi</taxon>
        <taxon>Dikarya</taxon>
        <taxon>Basidiomycota</taxon>
        <taxon>Agaricomycotina</taxon>
        <taxon>Agaricomycetes</taxon>
        <taxon>Polyporales</taxon>
        <taxon>Polyporaceae</taxon>
        <taxon>Polyporus</taxon>
    </lineage>
</organism>
<sequence>MHHRAHPSLGRSPSSSSAPGTRSMNVFNPKIIDASIRDVTACLSDQQKADVLLSAMGHLDPDRSRTLIENAVQCCLSISKLSPTNAAKARLMRAKARLAAGLHVGAHQDILAALELQPDNPEAAALMTQHVGNSGKTPVRPYTTPGFSTEVWREIALWLPPRDLKSLLLVPHVLSRVASELLFQRIDLHLASEKRESQRSADILTRIITDASFASHVKTLRVFVPGRETFPITFHTGMLSNALPKLTNLRNVHCAMRWKDMLTFLRILETISHRMTGLSLMYVSLPCTWLWREQCSYCRRLGTPRPSDGTGELRFPRFKHIMQFSYHSTGGATTQVFDFLERNKPSIRYLSLHNPNWAYPTDAISIRNLTNLDFQGIFPADSRAFAEILSNGHQLESLRLECILECTASAQFREFQKALPFLHHFAFSLMGYRVNDQDLFPAISDFLKDRTALRSLELTVPSADWALKRLGYDATVWGVLPSLTNLRSLTATLPKDVAPPVAMWLVPRGVQSLSIQALTPVNTLEFVSQLRAGMPPQLRYIGLSHFHVEDVTSVIEQGFPMVQVARVDDEYYTVSKVGGKVQLEEWPKGRTQYNSRDWLDCYGCVEAEWRDPTQFL</sequence>
<dbReference type="EMBL" id="ML211818">
    <property type="protein sequence ID" value="TFK80230.1"/>
    <property type="molecule type" value="Genomic_DNA"/>
</dbReference>
<protein>
    <submittedName>
        <fullName evidence="2">Uncharacterized protein</fullName>
    </submittedName>
</protein>